<gene>
    <name evidence="1" type="ORF">PLEPLA_LOCUS28752</name>
</gene>
<comment type="caution">
    <text evidence="1">The sequence shown here is derived from an EMBL/GenBank/DDBJ whole genome shotgun (WGS) entry which is preliminary data.</text>
</comment>
<dbReference type="AlphaFoldDB" id="A0A9N7UWX0"/>
<evidence type="ECO:0000313" key="1">
    <source>
        <dbReference type="EMBL" id="CAB1440957.1"/>
    </source>
</evidence>
<name>A0A9N7UWX0_PLEPL</name>
<accession>A0A9N7UWX0</accession>
<sequence>MSHSPTSQTDLWTLGGLKLVQSQLIASVVVLQSLLRSPLSELLLLFARPCLCVVPEEREILSLSSLSLSVSPSFCCYPSSLHLSPSSELLPIRGEVRMGCRFTRIKHYVLACVLCSDQQGATPLVVPIESDSTSHCITAKNHVQNRPVRIFKLASRLTGLLGLDSDGRSATLRQQLRKYSERFQVDQSHFTSRPPSSCLCLSAALWCRPLTSWTCPHLMRRVFVSEDETSSDMRSWIIEVSRRSGSLRPAVVLQIAQLCVSEARQRVEPLEHRTVQPAHQDAGNLRAPQTTITEMCLHARGSREK</sequence>
<evidence type="ECO:0000313" key="2">
    <source>
        <dbReference type="Proteomes" id="UP001153269"/>
    </source>
</evidence>
<dbReference type="Proteomes" id="UP001153269">
    <property type="component" value="Unassembled WGS sequence"/>
</dbReference>
<keyword evidence="2" id="KW-1185">Reference proteome</keyword>
<dbReference type="EMBL" id="CADEAL010002546">
    <property type="protein sequence ID" value="CAB1440957.1"/>
    <property type="molecule type" value="Genomic_DNA"/>
</dbReference>
<protein>
    <submittedName>
        <fullName evidence="1">Uncharacterized protein</fullName>
    </submittedName>
</protein>
<reference evidence="1" key="1">
    <citation type="submission" date="2020-03" db="EMBL/GenBank/DDBJ databases">
        <authorList>
            <person name="Weist P."/>
        </authorList>
    </citation>
    <scope>NUCLEOTIDE SEQUENCE</scope>
</reference>
<organism evidence="1 2">
    <name type="scientific">Pleuronectes platessa</name>
    <name type="common">European plaice</name>
    <dbReference type="NCBI Taxonomy" id="8262"/>
    <lineage>
        <taxon>Eukaryota</taxon>
        <taxon>Metazoa</taxon>
        <taxon>Chordata</taxon>
        <taxon>Craniata</taxon>
        <taxon>Vertebrata</taxon>
        <taxon>Euteleostomi</taxon>
        <taxon>Actinopterygii</taxon>
        <taxon>Neopterygii</taxon>
        <taxon>Teleostei</taxon>
        <taxon>Neoteleostei</taxon>
        <taxon>Acanthomorphata</taxon>
        <taxon>Carangaria</taxon>
        <taxon>Pleuronectiformes</taxon>
        <taxon>Pleuronectoidei</taxon>
        <taxon>Pleuronectidae</taxon>
        <taxon>Pleuronectes</taxon>
    </lineage>
</organism>
<proteinExistence type="predicted"/>